<reference evidence="12 13" key="1">
    <citation type="journal article" date="2013" name="Curr. Biol.">
        <title>The Genome of the Foraminiferan Reticulomyxa filosa.</title>
        <authorList>
            <person name="Glockner G."/>
            <person name="Hulsmann N."/>
            <person name="Schleicher M."/>
            <person name="Noegel A.A."/>
            <person name="Eichinger L."/>
            <person name="Gallinger C."/>
            <person name="Pawlowski J."/>
            <person name="Sierra R."/>
            <person name="Euteneuer U."/>
            <person name="Pillet L."/>
            <person name="Moustafa A."/>
            <person name="Platzer M."/>
            <person name="Groth M."/>
            <person name="Szafranski K."/>
            <person name="Schliwa M."/>
        </authorList>
    </citation>
    <scope>NUCLEOTIDE SEQUENCE [LARGE SCALE GENOMIC DNA]</scope>
</reference>
<dbReference type="InterPro" id="IPR022953">
    <property type="entry name" value="ATP_PFK"/>
</dbReference>
<dbReference type="EMBL" id="ASPP01026664">
    <property type="protein sequence ID" value="ETO06942.1"/>
    <property type="molecule type" value="Genomic_DNA"/>
</dbReference>
<comment type="cofactor">
    <cofactor evidence="1">
        <name>Mg(2+)</name>
        <dbReference type="ChEBI" id="CHEBI:18420"/>
    </cofactor>
</comment>
<feature type="transmembrane region" description="Helical" evidence="10">
    <location>
        <begin position="39"/>
        <end position="60"/>
    </location>
</feature>
<keyword evidence="3" id="KW-0963">Cytoplasm</keyword>
<evidence type="ECO:0000256" key="8">
    <source>
        <dbReference type="ARBA" id="ARBA00023152"/>
    </source>
</evidence>
<dbReference type="GO" id="GO:0005829">
    <property type="term" value="C:cytosol"/>
    <property type="evidence" value="ECO:0007669"/>
    <property type="project" value="TreeGrafter"/>
</dbReference>
<evidence type="ECO:0000313" key="12">
    <source>
        <dbReference type="EMBL" id="ETO06942.1"/>
    </source>
</evidence>
<dbReference type="PRINTS" id="PR00476">
    <property type="entry name" value="PHFRCTKINASE"/>
</dbReference>
<evidence type="ECO:0000256" key="6">
    <source>
        <dbReference type="ARBA" id="ARBA00022777"/>
    </source>
</evidence>
<keyword evidence="4" id="KW-0808">Transferase</keyword>
<dbReference type="GO" id="GO:0046872">
    <property type="term" value="F:metal ion binding"/>
    <property type="evidence" value="ECO:0007669"/>
    <property type="project" value="UniProtKB-KW"/>
</dbReference>
<evidence type="ECO:0000256" key="4">
    <source>
        <dbReference type="ARBA" id="ARBA00022679"/>
    </source>
</evidence>
<dbReference type="Gene3D" id="3.40.50.450">
    <property type="match status" value="1"/>
</dbReference>
<dbReference type="InterPro" id="IPR035966">
    <property type="entry name" value="PKF_sf"/>
</dbReference>
<evidence type="ECO:0000256" key="7">
    <source>
        <dbReference type="ARBA" id="ARBA00022842"/>
    </source>
</evidence>
<sequence>MVSTLLIVNRADEFKIISYTKNILTNEVNCWFVHDTVGYWLNVKAFLFKIYVFIILNYFLQLQKFCESKTRKQKLEQVLKSFFRIVFGFDVEMVDIRGDRCAILVGGSTAPGINGVISSIVIQCTEWGIVPVGIRCGWKYLKQGLTSPDYHKPLAAQDVTRVHNRGGSILQTSKQQLDSKMDVQNTMRALQHLKVRYLITIGGTETAFSAHKLAQACSKARTNMFITHVPKTIFNDLPLPDNCYTFGFSTARELGVKIVSNLCTDAKTMGRWYIITVIGARTGHLSLGIGVASAATLTLIPEQFEHRRPKG</sequence>
<evidence type="ECO:0000259" key="11">
    <source>
        <dbReference type="Pfam" id="PF00365"/>
    </source>
</evidence>
<keyword evidence="10" id="KW-0472">Membrane</keyword>
<protein>
    <submittedName>
        <fullName evidence="12">6-phosphofructokinase</fullName>
    </submittedName>
</protein>
<dbReference type="Gene3D" id="3.40.50.460">
    <property type="entry name" value="Phosphofructokinase domain"/>
    <property type="match status" value="1"/>
</dbReference>
<evidence type="ECO:0000256" key="1">
    <source>
        <dbReference type="ARBA" id="ARBA00001946"/>
    </source>
</evidence>
<dbReference type="PANTHER" id="PTHR43650:SF1">
    <property type="entry name" value="PYROPHOSPHATE--FRUCTOSE 6-PHOSPHATE 1-PHOSPHOTRANSFERASE SUBUNIT BETA 2"/>
    <property type="match status" value="1"/>
</dbReference>
<dbReference type="SUPFAM" id="SSF53784">
    <property type="entry name" value="Phosphofructokinase"/>
    <property type="match status" value="1"/>
</dbReference>
<dbReference type="PANTHER" id="PTHR43650">
    <property type="entry name" value="PYROPHOSPHATE--FRUCTOSE 6-PHOSPHATE 1-PHOSPHOTRANSFERASE"/>
    <property type="match status" value="1"/>
</dbReference>
<dbReference type="AlphaFoldDB" id="X6M0L6"/>
<name>X6M0L6_RETFI</name>
<proteinExistence type="predicted"/>
<dbReference type="UniPathway" id="UPA00109">
    <property type="reaction ID" value="UER00182"/>
</dbReference>
<evidence type="ECO:0000256" key="10">
    <source>
        <dbReference type="SAM" id="Phobius"/>
    </source>
</evidence>
<evidence type="ECO:0000256" key="9">
    <source>
        <dbReference type="ARBA" id="ARBA00048072"/>
    </source>
</evidence>
<accession>X6M0L6</accession>
<dbReference type="Pfam" id="PF00365">
    <property type="entry name" value="PFK"/>
    <property type="match status" value="1"/>
</dbReference>
<keyword evidence="10" id="KW-0812">Transmembrane</keyword>
<evidence type="ECO:0000256" key="5">
    <source>
        <dbReference type="ARBA" id="ARBA00022723"/>
    </source>
</evidence>
<evidence type="ECO:0000256" key="2">
    <source>
        <dbReference type="ARBA" id="ARBA00003138"/>
    </source>
</evidence>
<dbReference type="OrthoDB" id="537915at2759"/>
<keyword evidence="13" id="KW-1185">Reference proteome</keyword>
<comment type="catalytic activity">
    <reaction evidence="9">
        <text>beta-D-fructose 6-phosphate + diphosphate = beta-D-fructose 1,6-bisphosphate + phosphate + H(+)</text>
        <dbReference type="Rhea" id="RHEA:13613"/>
        <dbReference type="ChEBI" id="CHEBI:15378"/>
        <dbReference type="ChEBI" id="CHEBI:32966"/>
        <dbReference type="ChEBI" id="CHEBI:33019"/>
        <dbReference type="ChEBI" id="CHEBI:43474"/>
        <dbReference type="ChEBI" id="CHEBI:57634"/>
        <dbReference type="EC" id="2.7.1.90"/>
    </reaction>
</comment>
<dbReference type="GO" id="GO:0009749">
    <property type="term" value="P:response to glucose"/>
    <property type="evidence" value="ECO:0007669"/>
    <property type="project" value="TreeGrafter"/>
</dbReference>
<organism evidence="12 13">
    <name type="scientific">Reticulomyxa filosa</name>
    <dbReference type="NCBI Taxonomy" id="46433"/>
    <lineage>
        <taxon>Eukaryota</taxon>
        <taxon>Sar</taxon>
        <taxon>Rhizaria</taxon>
        <taxon>Retaria</taxon>
        <taxon>Foraminifera</taxon>
        <taxon>Monothalamids</taxon>
        <taxon>Reticulomyxidae</taxon>
        <taxon>Reticulomyxa</taxon>
    </lineage>
</organism>
<feature type="domain" description="Phosphofructokinase" evidence="11">
    <location>
        <begin position="100"/>
        <end position="303"/>
    </location>
</feature>
<keyword evidence="10" id="KW-1133">Transmembrane helix</keyword>
<dbReference type="InterPro" id="IPR000023">
    <property type="entry name" value="Phosphofructokinase_dom"/>
</dbReference>
<gene>
    <name evidence="12" type="ORF">RFI_30451</name>
</gene>
<comment type="caution">
    <text evidence="12">The sequence shown here is derived from an EMBL/GenBank/DDBJ whole genome shotgun (WGS) entry which is preliminary data.</text>
</comment>
<comment type="function">
    <text evidence="2">Catalyzes the phosphorylation of D-fructose 6-phosphate, the first committing step of glycolysis. Uses inorganic phosphate (PPi) as phosphoryl donor instead of ATP like common ATP-dependent phosphofructokinases (ATP-PFKs), which renders the reaction reversible, and can thus function both in glycolysis and gluconeogenesis. Consistently, PPi-PFK can replace the enzymes of both the forward (ATP-PFK) and reverse (fructose-bisphosphatase (FBPase)) reactions.</text>
</comment>
<keyword evidence="7" id="KW-0460">Magnesium</keyword>
<keyword evidence="5" id="KW-0479">Metal-binding</keyword>
<evidence type="ECO:0000256" key="3">
    <source>
        <dbReference type="ARBA" id="ARBA00022490"/>
    </source>
</evidence>
<keyword evidence="6 12" id="KW-0418">Kinase</keyword>
<dbReference type="Proteomes" id="UP000023152">
    <property type="component" value="Unassembled WGS sequence"/>
</dbReference>
<evidence type="ECO:0000313" key="13">
    <source>
        <dbReference type="Proteomes" id="UP000023152"/>
    </source>
</evidence>
<dbReference type="GO" id="GO:0006002">
    <property type="term" value="P:fructose 6-phosphate metabolic process"/>
    <property type="evidence" value="ECO:0007669"/>
    <property type="project" value="InterPro"/>
</dbReference>
<dbReference type="GO" id="GO:0003872">
    <property type="term" value="F:6-phosphofructokinase activity"/>
    <property type="evidence" value="ECO:0007669"/>
    <property type="project" value="InterPro"/>
</dbReference>
<dbReference type="GO" id="GO:0047334">
    <property type="term" value="F:diphosphate-fructose-6-phosphate 1-phosphotransferase activity"/>
    <property type="evidence" value="ECO:0007669"/>
    <property type="project" value="UniProtKB-EC"/>
</dbReference>
<keyword evidence="8" id="KW-0324">Glycolysis</keyword>